<dbReference type="GO" id="GO:0005829">
    <property type="term" value="C:cytosol"/>
    <property type="evidence" value="ECO:0007669"/>
    <property type="project" value="TreeGrafter"/>
</dbReference>
<dbReference type="Proteomes" id="UP000677265">
    <property type="component" value="Unassembled WGS sequence"/>
</dbReference>
<reference evidence="3" key="1">
    <citation type="submission" date="2021-05" db="EMBL/GenBank/DDBJ databases">
        <title>Novel Bacillus species.</title>
        <authorList>
            <person name="Liu G."/>
        </authorList>
    </citation>
    <scope>NUCLEOTIDE SEQUENCE</scope>
    <source>
        <strain evidence="3 5">FJAT-50051</strain>
    </source>
</reference>
<proteinExistence type="predicted"/>
<evidence type="ECO:0000259" key="2">
    <source>
        <dbReference type="Pfam" id="PF04909"/>
    </source>
</evidence>
<gene>
    <name evidence="4" type="ORF">KHB02_001705</name>
    <name evidence="3" type="ORF">KHB02_29350</name>
</gene>
<dbReference type="InterPro" id="IPR032465">
    <property type="entry name" value="ACMSD"/>
</dbReference>
<dbReference type="EMBL" id="JAGYPE020000002">
    <property type="protein sequence ID" value="MCH6264242.1"/>
    <property type="molecule type" value="Genomic_DNA"/>
</dbReference>
<comment type="caution">
    <text evidence="3">The sequence shown here is derived from an EMBL/GenBank/DDBJ whole genome shotgun (WGS) entry which is preliminary data.</text>
</comment>
<evidence type="ECO:0000313" key="3">
    <source>
        <dbReference type="EMBL" id="MBS4185493.1"/>
    </source>
</evidence>
<feature type="domain" description="Amidohydrolase-related" evidence="2">
    <location>
        <begin position="3"/>
        <end position="295"/>
    </location>
</feature>
<dbReference type="InterPro" id="IPR006680">
    <property type="entry name" value="Amidohydro-rel"/>
</dbReference>
<name>A0A942T5I8_9BACI</name>
<dbReference type="SUPFAM" id="SSF51556">
    <property type="entry name" value="Metallo-dependent hydrolases"/>
    <property type="match status" value="1"/>
</dbReference>
<dbReference type="GO" id="GO:0016787">
    <property type="term" value="F:hydrolase activity"/>
    <property type="evidence" value="ECO:0007669"/>
    <property type="project" value="InterPro"/>
</dbReference>
<keyword evidence="5" id="KW-1185">Reference proteome</keyword>
<accession>A0A942T5I8</accession>
<organism evidence="3">
    <name type="scientific">Neobacillus citreus</name>
    <dbReference type="NCBI Taxonomy" id="2833578"/>
    <lineage>
        <taxon>Bacteria</taxon>
        <taxon>Bacillati</taxon>
        <taxon>Bacillota</taxon>
        <taxon>Bacilli</taxon>
        <taxon>Bacillales</taxon>
        <taxon>Bacillaceae</taxon>
        <taxon>Neobacillus</taxon>
    </lineage>
</organism>
<dbReference type="PANTHER" id="PTHR21240">
    <property type="entry name" value="2-AMINO-3-CARBOXYLMUCONATE-6-SEMIALDEHYDE DECARBOXYLASE"/>
    <property type="match status" value="1"/>
</dbReference>
<dbReference type="PANTHER" id="PTHR21240:SF28">
    <property type="entry name" value="ISO-OROTATE DECARBOXYLASE (EUROFUNG)"/>
    <property type="match status" value="1"/>
</dbReference>
<evidence type="ECO:0000313" key="4">
    <source>
        <dbReference type="EMBL" id="MCH6264242.1"/>
    </source>
</evidence>
<dbReference type="InterPro" id="IPR032466">
    <property type="entry name" value="Metal_Hydrolase"/>
</dbReference>
<evidence type="ECO:0000256" key="1">
    <source>
        <dbReference type="ARBA" id="ARBA00023239"/>
    </source>
</evidence>
<dbReference type="RefSeq" id="WP_213145348.1">
    <property type="nucleotide sequence ID" value="NZ_JAGYPE020000002.1"/>
</dbReference>
<sequence length="311" mass="35183">MKDVHSHFIPKEALLWLEQHQHLVSVRREQLTDDRPDVLIINDTWPFSLSEAFIDENQHAAAQRKAQIDHTLVSPLPQLFLYNTDPAITSEFAAVYNQGLIDMMKRSNTRYSGLSTVPLNDPIKAASELKSTMKKGLLGSIIGTGIDGTLLTDERYIPFWEEANRQKAIIFIHPLLSQDKRMNKGKMSTLMGVLWETTVCAADLLLQGYLDVYPNVRILLAHGGGFLPYQIGRMSKGYQQWESVSKNLSASPGDYLRKFWFDSVLWNDDALSFLVKLAGEDRVVPGSDFPFELKDFPPINKNLSGWDSLIS</sequence>
<dbReference type="GO" id="GO:0019748">
    <property type="term" value="P:secondary metabolic process"/>
    <property type="evidence" value="ECO:0007669"/>
    <property type="project" value="TreeGrafter"/>
</dbReference>
<protein>
    <submittedName>
        <fullName evidence="3 4">Amidohydrolase</fullName>
    </submittedName>
</protein>
<dbReference type="Pfam" id="PF04909">
    <property type="entry name" value="Amidohydro_2"/>
    <property type="match status" value="1"/>
</dbReference>
<keyword evidence="1" id="KW-0456">Lyase</keyword>
<evidence type="ECO:0000313" key="5">
    <source>
        <dbReference type="Proteomes" id="UP000677265"/>
    </source>
</evidence>
<dbReference type="AlphaFoldDB" id="A0A942T5I8"/>
<dbReference type="GO" id="GO:0016831">
    <property type="term" value="F:carboxy-lyase activity"/>
    <property type="evidence" value="ECO:0007669"/>
    <property type="project" value="InterPro"/>
</dbReference>
<dbReference type="EMBL" id="JAGYPE010000006">
    <property type="protein sequence ID" value="MBS4185493.1"/>
    <property type="molecule type" value="Genomic_DNA"/>
</dbReference>
<dbReference type="Gene3D" id="3.20.20.140">
    <property type="entry name" value="Metal-dependent hydrolases"/>
    <property type="match status" value="1"/>
</dbReference>